<accession>A0A836CBF2</accession>
<protein>
    <submittedName>
        <fullName evidence="4">Uncharacterized protein</fullName>
    </submittedName>
</protein>
<dbReference type="AlphaFoldDB" id="A0A836CBF2"/>
<reference evidence="4" key="1">
    <citation type="submission" date="2021-02" db="EMBL/GenBank/DDBJ databases">
        <title>First Annotated Genome of the Yellow-green Alga Tribonema minus.</title>
        <authorList>
            <person name="Mahan K.M."/>
        </authorList>
    </citation>
    <scope>NUCLEOTIDE SEQUENCE</scope>
    <source>
        <strain evidence="4">UTEX B ZZ1240</strain>
    </source>
</reference>
<feature type="compositionally biased region" description="Gly residues" evidence="3">
    <location>
        <begin position="299"/>
        <end position="370"/>
    </location>
</feature>
<dbReference type="EMBL" id="JAFCMP010000511">
    <property type="protein sequence ID" value="KAG5178913.1"/>
    <property type="molecule type" value="Genomic_DNA"/>
</dbReference>
<keyword evidence="5" id="KW-1185">Reference proteome</keyword>
<evidence type="ECO:0000256" key="1">
    <source>
        <dbReference type="ARBA" id="ARBA00006358"/>
    </source>
</evidence>
<comment type="similarity">
    <text evidence="1">Belongs to the type-I AFP family.</text>
</comment>
<dbReference type="Proteomes" id="UP000664859">
    <property type="component" value="Unassembled WGS sequence"/>
</dbReference>
<keyword evidence="2" id="KW-0047">Antifreeze protein</keyword>
<feature type="region of interest" description="Disordered" evidence="3">
    <location>
        <begin position="148"/>
        <end position="173"/>
    </location>
</feature>
<dbReference type="GO" id="GO:0016172">
    <property type="term" value="F:antifreeze activity"/>
    <property type="evidence" value="ECO:0007669"/>
    <property type="project" value="InterPro"/>
</dbReference>
<gene>
    <name evidence="4" type="ORF">JKP88DRAFT_350151</name>
</gene>
<evidence type="ECO:0000256" key="3">
    <source>
        <dbReference type="SAM" id="MobiDB-lite"/>
    </source>
</evidence>
<proteinExistence type="inferred from homology"/>
<evidence type="ECO:0000256" key="2">
    <source>
        <dbReference type="ARBA" id="ARBA00023076"/>
    </source>
</evidence>
<dbReference type="PRINTS" id="PR00308">
    <property type="entry name" value="ANTIFREEZEI"/>
</dbReference>
<feature type="region of interest" description="Disordered" evidence="3">
    <location>
        <begin position="290"/>
        <end position="429"/>
    </location>
</feature>
<evidence type="ECO:0000313" key="4">
    <source>
        <dbReference type="EMBL" id="KAG5178913.1"/>
    </source>
</evidence>
<dbReference type="InterPro" id="IPR000104">
    <property type="entry name" value="Antifreeze_1"/>
</dbReference>
<sequence length="527" mass="49193">MEGFAQHYGVRAQTIKDYIGRFQFRRRGALVRGDPPRTFMLWHHPDFVRGCDASQIELRGTYSQSPSAALGGGGYAGMSLGRTRSNGARGGGSYAFAAGGADAMEVQYGSFGGHALVRENSSSGGRGGSGGGDGFVCVKQESQGVALNGAGGGGGGGGSGSSGGCGGSGGSTGIPSENNEVEAFVLEQLAHAVRAQVARSGFRRADAAAKRRAAANGIAAIANIAAQMGERVRAHPVATPDAAAALRALTVSLARQLGQVEAALSAWCALSGGANALVARLQGAVAQGVESGAREEKGAGGGGGGGGGIGRTGGGSGDSGGDSGIGSSGGGSGDGGGDSGIGSSGGGGGGGDSGGGGGGGDGSSGGSGSGDGREPNPICSGVSSPRSPHTPGKRPRSDGGSGSGDEGGAAKRAATSPSKTPTPSAVTAVGGGGVGVPAAPRAPPDAATAAAAAAATASATAAAAASAAAATDAAAAAAATIAAAAIAAAAPAFAAAPVASAAPVSAAMPPIKAAAAPAVTSRHIEEV</sequence>
<name>A0A836CBF2_9STRA</name>
<feature type="compositionally biased region" description="Gly residues" evidence="3">
    <location>
        <begin position="149"/>
        <end position="172"/>
    </location>
</feature>
<comment type="caution">
    <text evidence="4">The sequence shown here is derived from an EMBL/GenBank/DDBJ whole genome shotgun (WGS) entry which is preliminary data.</text>
</comment>
<organism evidence="4 5">
    <name type="scientific">Tribonema minus</name>
    <dbReference type="NCBI Taxonomy" id="303371"/>
    <lineage>
        <taxon>Eukaryota</taxon>
        <taxon>Sar</taxon>
        <taxon>Stramenopiles</taxon>
        <taxon>Ochrophyta</taxon>
        <taxon>PX clade</taxon>
        <taxon>Xanthophyceae</taxon>
        <taxon>Tribonematales</taxon>
        <taxon>Tribonemataceae</taxon>
        <taxon>Tribonema</taxon>
    </lineage>
</organism>
<evidence type="ECO:0000313" key="5">
    <source>
        <dbReference type="Proteomes" id="UP000664859"/>
    </source>
</evidence>